<feature type="transmembrane region" description="Helical" evidence="6">
    <location>
        <begin position="23"/>
        <end position="45"/>
    </location>
</feature>
<dbReference type="InterPro" id="IPR019757">
    <property type="entry name" value="Pept_S26A_signal_pept_1_Lys-AS"/>
</dbReference>
<dbReference type="Gene3D" id="2.10.109.10">
    <property type="entry name" value="Umud Fragment, subunit A"/>
    <property type="match status" value="1"/>
</dbReference>
<comment type="subcellular location">
    <subcellularLocation>
        <location evidence="2">Cell membrane</location>
        <topology evidence="2">Single-pass type II membrane protein</topology>
    </subcellularLocation>
    <subcellularLocation>
        <location evidence="6">Membrane</location>
        <topology evidence="6">Single-pass type II membrane protein</topology>
    </subcellularLocation>
</comment>
<evidence type="ECO:0000256" key="2">
    <source>
        <dbReference type="ARBA" id="ARBA00004401"/>
    </source>
</evidence>
<reference evidence="9" key="1">
    <citation type="submission" date="2023-07" db="EMBL/GenBank/DDBJ databases">
        <title>30 novel species of actinomycetes from the DSMZ collection.</title>
        <authorList>
            <person name="Nouioui I."/>
        </authorList>
    </citation>
    <scope>NUCLEOTIDE SEQUENCE [LARGE SCALE GENOMIC DNA]</scope>
    <source>
        <strain evidence="9">DSM 45834</strain>
    </source>
</reference>
<evidence type="ECO:0000313" key="9">
    <source>
        <dbReference type="Proteomes" id="UP001183202"/>
    </source>
</evidence>
<dbReference type="PROSITE" id="PS00760">
    <property type="entry name" value="SPASE_I_2"/>
    <property type="match status" value="1"/>
</dbReference>
<dbReference type="InterPro" id="IPR036286">
    <property type="entry name" value="LexA/Signal_pep-like_sf"/>
</dbReference>
<dbReference type="NCBIfam" id="TIGR02227">
    <property type="entry name" value="sigpep_I_bact"/>
    <property type="match status" value="1"/>
</dbReference>
<keyword evidence="6" id="KW-1133">Transmembrane helix</keyword>
<dbReference type="GO" id="GO:0009003">
    <property type="term" value="F:signal peptidase activity"/>
    <property type="evidence" value="ECO:0007669"/>
    <property type="project" value="UniProtKB-EC"/>
</dbReference>
<dbReference type="Pfam" id="PF10502">
    <property type="entry name" value="Peptidase_S26"/>
    <property type="match status" value="1"/>
</dbReference>
<dbReference type="Proteomes" id="UP001183202">
    <property type="component" value="Unassembled WGS sequence"/>
</dbReference>
<sequence length="181" mass="18710">MSAESASTGSAGTGARARWAGRLLRGAGCLLVAVAVLLVSGLLPIQAIRIPSDSMTPTVSPGDHLLLDKRDAGHPAVGDVVVVRDSSGDGLLVKRVVAVGGDSIGFEDGILVRNGRPVTEPYTGDFLDGVYYGPDVVPPGQLYLLGDNRFDSIDSRHFGPVPSASVVGRVVGRLFPAPGRL</sequence>
<proteinExistence type="inferred from homology"/>
<evidence type="ECO:0000259" key="7">
    <source>
        <dbReference type="Pfam" id="PF10502"/>
    </source>
</evidence>
<dbReference type="SUPFAM" id="SSF51306">
    <property type="entry name" value="LexA/Signal peptidase"/>
    <property type="match status" value="1"/>
</dbReference>
<gene>
    <name evidence="8" type="primary">lepB</name>
    <name evidence="8" type="ORF">RM445_07350</name>
</gene>
<dbReference type="PRINTS" id="PR00727">
    <property type="entry name" value="LEADERPTASE"/>
</dbReference>
<keyword evidence="6" id="KW-0645">Protease</keyword>
<dbReference type="RefSeq" id="WP_311555350.1">
    <property type="nucleotide sequence ID" value="NZ_JAVREJ010000003.1"/>
</dbReference>
<comment type="similarity">
    <text evidence="3 6">Belongs to the peptidase S26 family.</text>
</comment>
<evidence type="ECO:0000256" key="6">
    <source>
        <dbReference type="RuleBase" id="RU362042"/>
    </source>
</evidence>
<name>A0ABU2N5X7_9PSEU</name>
<dbReference type="PANTHER" id="PTHR43390">
    <property type="entry name" value="SIGNAL PEPTIDASE I"/>
    <property type="match status" value="1"/>
</dbReference>
<evidence type="ECO:0000256" key="3">
    <source>
        <dbReference type="ARBA" id="ARBA00009370"/>
    </source>
</evidence>
<organism evidence="8 9">
    <name type="scientific">Pseudonocardia charpentierae</name>
    <dbReference type="NCBI Taxonomy" id="3075545"/>
    <lineage>
        <taxon>Bacteria</taxon>
        <taxon>Bacillati</taxon>
        <taxon>Actinomycetota</taxon>
        <taxon>Actinomycetes</taxon>
        <taxon>Pseudonocardiales</taxon>
        <taxon>Pseudonocardiaceae</taxon>
        <taxon>Pseudonocardia</taxon>
    </lineage>
</organism>
<dbReference type="InterPro" id="IPR019533">
    <property type="entry name" value="Peptidase_S26"/>
</dbReference>
<keyword evidence="6" id="KW-0812">Transmembrane</keyword>
<feature type="domain" description="Peptidase S26" evidence="7">
    <location>
        <begin position="30"/>
        <end position="173"/>
    </location>
</feature>
<protein>
    <recommendedName>
        <fullName evidence="4 6">Signal peptidase I</fullName>
        <ecNumber evidence="4 6">3.4.21.89</ecNumber>
    </recommendedName>
</protein>
<dbReference type="EMBL" id="JAVREJ010000003">
    <property type="protein sequence ID" value="MDT0349341.1"/>
    <property type="molecule type" value="Genomic_DNA"/>
</dbReference>
<keyword evidence="5 6" id="KW-0378">Hydrolase</keyword>
<keyword evidence="6" id="KW-0472">Membrane</keyword>
<keyword evidence="9" id="KW-1185">Reference proteome</keyword>
<dbReference type="InterPro" id="IPR000223">
    <property type="entry name" value="Pept_S26A_signal_pept_1"/>
</dbReference>
<dbReference type="EC" id="3.4.21.89" evidence="4 6"/>
<dbReference type="PANTHER" id="PTHR43390:SF1">
    <property type="entry name" value="CHLOROPLAST PROCESSING PEPTIDASE"/>
    <property type="match status" value="1"/>
</dbReference>
<accession>A0ABU2N5X7</accession>
<evidence type="ECO:0000256" key="1">
    <source>
        <dbReference type="ARBA" id="ARBA00000677"/>
    </source>
</evidence>
<dbReference type="CDD" id="cd06530">
    <property type="entry name" value="S26_SPase_I"/>
    <property type="match status" value="1"/>
</dbReference>
<comment type="catalytic activity">
    <reaction evidence="1 6">
        <text>Cleavage of hydrophobic, N-terminal signal or leader sequences from secreted and periplasmic proteins.</text>
        <dbReference type="EC" id="3.4.21.89"/>
    </reaction>
</comment>
<evidence type="ECO:0000313" key="8">
    <source>
        <dbReference type="EMBL" id="MDT0349341.1"/>
    </source>
</evidence>
<evidence type="ECO:0000256" key="4">
    <source>
        <dbReference type="ARBA" id="ARBA00013208"/>
    </source>
</evidence>
<comment type="caution">
    <text evidence="8">The sequence shown here is derived from an EMBL/GenBank/DDBJ whole genome shotgun (WGS) entry which is preliminary data.</text>
</comment>
<evidence type="ECO:0000256" key="5">
    <source>
        <dbReference type="ARBA" id="ARBA00022801"/>
    </source>
</evidence>